<dbReference type="Gene3D" id="6.20.400.10">
    <property type="match status" value="1"/>
</dbReference>
<dbReference type="SMART" id="SM00591">
    <property type="entry name" value="RWD"/>
    <property type="match status" value="1"/>
</dbReference>
<dbReference type="EMBL" id="KI670547">
    <property type="protein sequence ID" value="ETL49687.1"/>
    <property type="molecule type" value="Genomic_DNA"/>
</dbReference>
<gene>
    <name evidence="6" type="ORF">L916_00888</name>
</gene>
<dbReference type="Pfam" id="PF16543">
    <property type="entry name" value="DFRP_C"/>
    <property type="match status" value="1"/>
</dbReference>
<feature type="region of interest" description="Disordered" evidence="2">
    <location>
        <begin position="217"/>
        <end position="242"/>
    </location>
</feature>
<feature type="coiled-coil region" evidence="1">
    <location>
        <begin position="129"/>
        <end position="163"/>
    </location>
</feature>
<dbReference type="VEuPathDB" id="FungiDB:PPTG_00816"/>
<keyword evidence="3" id="KW-0472">Membrane</keyword>
<protein>
    <recommendedName>
        <fullName evidence="8">RWD domain-containing protein</fullName>
    </recommendedName>
</protein>
<dbReference type="InterPro" id="IPR006575">
    <property type="entry name" value="RWD_dom"/>
</dbReference>
<evidence type="ECO:0000313" key="7">
    <source>
        <dbReference type="Proteomes" id="UP000053864"/>
    </source>
</evidence>
<dbReference type="InterPro" id="IPR000195">
    <property type="entry name" value="Rab-GAP-TBC_dom"/>
</dbReference>
<keyword evidence="3" id="KW-1133">Transmembrane helix</keyword>
<dbReference type="SUPFAM" id="SSF47923">
    <property type="entry name" value="Ypt/Rab-GAP domain of gyp1p"/>
    <property type="match status" value="2"/>
</dbReference>
<evidence type="ECO:0000256" key="2">
    <source>
        <dbReference type="SAM" id="MobiDB-lite"/>
    </source>
</evidence>
<dbReference type="AlphaFoldDB" id="W2JV81"/>
<dbReference type="VEuPathDB" id="FungiDB:PPTG_00817"/>
<evidence type="ECO:0000256" key="1">
    <source>
        <dbReference type="SAM" id="Coils"/>
    </source>
</evidence>
<dbReference type="InterPro" id="IPR035969">
    <property type="entry name" value="Rab-GAP_TBC_sf"/>
</dbReference>
<keyword evidence="1" id="KW-0175">Coiled coil</keyword>
<name>W2JV81_PHYNI</name>
<dbReference type="Gene3D" id="3.10.110.10">
    <property type="entry name" value="Ubiquitin Conjugating Enzyme"/>
    <property type="match status" value="1"/>
</dbReference>
<feature type="compositionally biased region" description="Basic and acidic residues" evidence="2">
    <location>
        <begin position="225"/>
        <end position="242"/>
    </location>
</feature>
<reference evidence="6 7" key="1">
    <citation type="submission" date="2013-11" db="EMBL/GenBank/DDBJ databases">
        <title>The Genome Sequence of Phytophthora parasitica CJ05E6.</title>
        <authorList>
            <consortium name="The Broad Institute Genomics Platform"/>
            <person name="Russ C."/>
            <person name="Tyler B."/>
            <person name="Panabieres F."/>
            <person name="Shan W."/>
            <person name="Tripathy S."/>
            <person name="Grunwald N."/>
            <person name="Machado M."/>
            <person name="Johnson C.S."/>
            <person name="Arredondo F."/>
            <person name="Hong C."/>
            <person name="Coffey M."/>
            <person name="Young S.K."/>
            <person name="Zeng Q."/>
            <person name="Gargeya S."/>
            <person name="Fitzgerald M."/>
            <person name="Abouelleil A."/>
            <person name="Alvarado L."/>
            <person name="Chapman S.B."/>
            <person name="Gainer-Dewar J."/>
            <person name="Goldberg J."/>
            <person name="Griggs A."/>
            <person name="Gujja S."/>
            <person name="Hansen M."/>
            <person name="Howarth C."/>
            <person name="Imamovic A."/>
            <person name="Ireland A."/>
            <person name="Larimer J."/>
            <person name="McCowan C."/>
            <person name="Murphy C."/>
            <person name="Pearson M."/>
            <person name="Poon T.W."/>
            <person name="Priest M."/>
            <person name="Roberts A."/>
            <person name="Saif S."/>
            <person name="Shea T."/>
            <person name="Sykes S."/>
            <person name="Wortman J."/>
            <person name="Nusbaum C."/>
            <person name="Birren B."/>
        </authorList>
    </citation>
    <scope>NUCLEOTIDE SEQUENCE [LARGE SCALE GENOMIC DNA]</scope>
    <source>
        <strain evidence="6 7">CJ05E6</strain>
    </source>
</reference>
<proteinExistence type="predicted"/>
<dbReference type="SMART" id="SM00164">
    <property type="entry name" value="TBC"/>
    <property type="match status" value="1"/>
</dbReference>
<keyword evidence="3" id="KW-0812">Transmembrane</keyword>
<dbReference type="PROSITE" id="PS50086">
    <property type="entry name" value="TBC_RABGAP"/>
    <property type="match status" value="1"/>
</dbReference>
<accession>W2JV81</accession>
<dbReference type="InterPro" id="IPR040213">
    <property type="entry name" value="GIR2-like"/>
</dbReference>
<evidence type="ECO:0008006" key="8">
    <source>
        <dbReference type="Google" id="ProtNLM"/>
    </source>
</evidence>
<evidence type="ECO:0000259" key="4">
    <source>
        <dbReference type="PROSITE" id="PS50086"/>
    </source>
</evidence>
<dbReference type="Proteomes" id="UP000053864">
    <property type="component" value="Unassembled WGS sequence"/>
</dbReference>
<dbReference type="CDD" id="cd23823">
    <property type="entry name" value="RWD_GCN2"/>
    <property type="match status" value="1"/>
</dbReference>
<dbReference type="Pfam" id="PF00566">
    <property type="entry name" value="RabGAP-TBC"/>
    <property type="match status" value="1"/>
</dbReference>
<evidence type="ECO:0000313" key="6">
    <source>
        <dbReference type="EMBL" id="ETL49687.1"/>
    </source>
</evidence>
<sequence length="666" mass="76422">MTDYKEEQAMEVEALEAIYMDDFTKLSDEPLTYQVHVVPNQDGENNFVALILKAEIPETYPDLEPKIEVIVKKGLADRQVKEIKELLAQQIEENMGMAMMYTLSEAVREYLVENNREGNDGSEHQEMLRRMELKKKKEEKVEADKLEQANAEAEESRREFHGTPVTVETFAAWKAKFDAEMAPKKKASIKDEASAKLTGRQLWNKGLVTEDGAVEAEAEAEGEDAAEHDGEAMEGNDDQKCGQKKNERLKLPWVLYWPQLNKISTAKKDMAMPLVSASTAACTGPPDAHAVETSPFCQCCQVACHRFRPAKPCSFCHAQVCQFCSCGSEPHVLCKSCQPQVRGAQPAFSFRQLLWRFKMLPFGCHGEKWLFLVRKRQSFVVPTDLTADDYQWLVHHLSKQRRLQGAQLEQKRTLDRDVDRTFQQLQIRIANSKRSNFLTKSQYSTSDLNAWKSNTHQLLSVFLMLKPQIGYCQGMTSVAAVLVQESKMNSEMAFRLFLALSEKYRLDDVYRPDMKDVNLRYFQLDEALRLHLPRLHAHLSDRDIHPSTYASCWILTLFTECRLFPHRYVIAFLDLFFEFGWKVFFQTCLAVFSIIEVLYALCNHLIRFLRETISLNPCRLHSYASQHLKTSSPTYRKLTGSIDTSPTATSTVFLRLRELSISRALS</sequence>
<organism evidence="6 7">
    <name type="scientific">Phytophthora nicotianae</name>
    <name type="common">Potato buckeye rot agent</name>
    <name type="synonym">Phytophthora parasitica</name>
    <dbReference type="NCBI Taxonomy" id="4792"/>
    <lineage>
        <taxon>Eukaryota</taxon>
        <taxon>Sar</taxon>
        <taxon>Stramenopiles</taxon>
        <taxon>Oomycota</taxon>
        <taxon>Peronosporomycetes</taxon>
        <taxon>Peronosporales</taxon>
        <taxon>Peronosporaceae</taxon>
        <taxon>Phytophthora</taxon>
    </lineage>
</organism>
<dbReference type="Gene3D" id="1.10.472.80">
    <property type="entry name" value="Ypt/Rab-GAP domain of gyp1p, domain 3"/>
    <property type="match status" value="1"/>
</dbReference>
<dbReference type="InterPro" id="IPR016135">
    <property type="entry name" value="UBQ-conjugating_enzyme/RWD"/>
</dbReference>
<dbReference type="PANTHER" id="PTHR12292">
    <property type="entry name" value="RWD DOMAIN-CONTAINING PROTEIN"/>
    <property type="match status" value="1"/>
</dbReference>
<feature type="transmembrane region" description="Helical" evidence="3">
    <location>
        <begin position="583"/>
        <end position="602"/>
    </location>
</feature>
<dbReference type="FunFam" id="3.10.110.10:FF:000075">
    <property type="entry name" value="RWD domain-containing protein (Gir2)"/>
    <property type="match status" value="1"/>
</dbReference>
<dbReference type="Gene3D" id="1.10.8.270">
    <property type="entry name" value="putative rabgap domain of human tbc1 domain family member 14 like domains"/>
    <property type="match status" value="1"/>
</dbReference>
<feature type="domain" description="Rab-GAP TBC" evidence="4">
    <location>
        <begin position="380"/>
        <end position="580"/>
    </location>
</feature>
<dbReference type="Pfam" id="PF05773">
    <property type="entry name" value="RWD"/>
    <property type="match status" value="1"/>
</dbReference>
<dbReference type="InterPro" id="IPR032378">
    <property type="entry name" value="ZC3H15/TMA46_C"/>
</dbReference>
<dbReference type="SUPFAM" id="SSF54495">
    <property type="entry name" value="UBC-like"/>
    <property type="match status" value="1"/>
</dbReference>
<evidence type="ECO:0000256" key="3">
    <source>
        <dbReference type="SAM" id="Phobius"/>
    </source>
</evidence>
<evidence type="ECO:0000259" key="5">
    <source>
        <dbReference type="PROSITE" id="PS50908"/>
    </source>
</evidence>
<feature type="domain" description="RWD" evidence="5">
    <location>
        <begin position="10"/>
        <end position="114"/>
    </location>
</feature>
<dbReference type="PROSITE" id="PS50908">
    <property type="entry name" value="RWD"/>
    <property type="match status" value="1"/>
</dbReference>